<organism evidence="1 2">
    <name type="scientific">Candidozyma pseudohaemuli</name>
    <dbReference type="NCBI Taxonomy" id="418784"/>
    <lineage>
        <taxon>Eukaryota</taxon>
        <taxon>Fungi</taxon>
        <taxon>Dikarya</taxon>
        <taxon>Ascomycota</taxon>
        <taxon>Saccharomycotina</taxon>
        <taxon>Pichiomycetes</taxon>
        <taxon>Metschnikowiaceae</taxon>
        <taxon>Candidozyma</taxon>
    </lineage>
</organism>
<dbReference type="GeneID" id="36568106"/>
<evidence type="ECO:0000313" key="2">
    <source>
        <dbReference type="Proteomes" id="UP000241107"/>
    </source>
</evidence>
<dbReference type="OrthoDB" id="4006634at2759"/>
<proteinExistence type="predicted"/>
<dbReference type="AlphaFoldDB" id="A0A2P7YH23"/>
<comment type="caution">
    <text evidence="1">The sequence shown here is derived from an EMBL/GenBank/DDBJ whole genome shotgun (WGS) entry which is preliminary data.</text>
</comment>
<gene>
    <name evidence="1" type="ORF">C7M61_004719</name>
</gene>
<accession>A0A2P7YH23</accession>
<dbReference type="Proteomes" id="UP000241107">
    <property type="component" value="Unassembled WGS sequence"/>
</dbReference>
<name>A0A2P7YH23_9ASCO</name>
<protein>
    <submittedName>
        <fullName evidence="1">Uncharacterized protein</fullName>
    </submittedName>
</protein>
<dbReference type="RefSeq" id="XP_024711786.1">
    <property type="nucleotide sequence ID" value="XM_024860036.1"/>
</dbReference>
<dbReference type="EMBL" id="PYFQ01000017">
    <property type="protein sequence ID" value="PSK35261.1"/>
    <property type="molecule type" value="Genomic_DNA"/>
</dbReference>
<keyword evidence="2" id="KW-1185">Reference proteome</keyword>
<sequence length="114" mass="13129">MSLLASPYTLPDQKETELGIVAQWWTKNLFPQSLDEIDLKDFFEVKNVQDRGEYYDKPKDATGVILVSSKKLSVVAGWRNEKHEGPYQVYSEQEKDTIGFHFVGDTKVVFLGWI</sequence>
<reference evidence="1 2" key="1">
    <citation type="submission" date="2018-03" db="EMBL/GenBank/DDBJ databases">
        <title>Candida pseudohaemulonii genome assembly and annotation.</title>
        <authorList>
            <person name="Munoz J.F."/>
            <person name="Gade L.G."/>
            <person name="Chow N.A."/>
            <person name="Litvintseva A.P."/>
            <person name="Loparev V.N."/>
            <person name="Cuomo C.A."/>
        </authorList>
    </citation>
    <scope>NUCLEOTIDE SEQUENCE [LARGE SCALE GENOMIC DNA]</scope>
    <source>
        <strain evidence="1 2">B12108</strain>
    </source>
</reference>
<dbReference type="VEuPathDB" id="FungiDB:C7M61_004719"/>
<evidence type="ECO:0000313" key="1">
    <source>
        <dbReference type="EMBL" id="PSK35261.1"/>
    </source>
</evidence>